<dbReference type="InterPro" id="IPR055194">
    <property type="entry name" value="UBR1-like_WH"/>
</dbReference>
<dbReference type="GO" id="GO:0061630">
    <property type="term" value="F:ubiquitin protein ligase activity"/>
    <property type="evidence" value="ECO:0007669"/>
    <property type="project" value="UniProtKB-UniRule"/>
</dbReference>
<evidence type="ECO:0000256" key="8">
    <source>
        <dbReference type="ARBA" id="ARBA00046341"/>
    </source>
</evidence>
<feature type="non-terminal residue" evidence="13">
    <location>
        <position position="1"/>
    </location>
</feature>
<dbReference type="InterPro" id="IPR003769">
    <property type="entry name" value="ClpS_core"/>
</dbReference>
<feature type="region of interest" description="Disordered" evidence="11">
    <location>
        <begin position="1143"/>
        <end position="1179"/>
    </location>
</feature>
<keyword evidence="6 10" id="KW-0833">Ubl conjugation pathway</keyword>
<dbReference type="InterPro" id="IPR003126">
    <property type="entry name" value="Znf_UBR"/>
</dbReference>
<dbReference type="InterPro" id="IPR014719">
    <property type="entry name" value="Ribosomal_bL12_C/ClpS-like"/>
</dbReference>
<dbReference type="InterPro" id="IPR044046">
    <property type="entry name" value="E3_ligase_UBR-like_C"/>
</dbReference>
<feature type="compositionally biased region" description="Gly residues" evidence="11">
    <location>
        <begin position="1049"/>
        <end position="1061"/>
    </location>
</feature>
<evidence type="ECO:0000256" key="2">
    <source>
        <dbReference type="ARBA" id="ARBA00004906"/>
    </source>
</evidence>
<dbReference type="InterPro" id="IPR042065">
    <property type="entry name" value="E3_ELL-like"/>
</dbReference>
<evidence type="ECO:0000256" key="9">
    <source>
        <dbReference type="PROSITE-ProRule" id="PRU00508"/>
    </source>
</evidence>
<comment type="catalytic activity">
    <reaction evidence="1 10">
        <text>S-ubiquitinyl-[E2 ubiquitin-conjugating enzyme]-L-cysteine + [acceptor protein]-L-lysine = [E2 ubiquitin-conjugating enzyme]-L-cysteine + N(6)-ubiquitinyl-[acceptor protein]-L-lysine.</text>
        <dbReference type="EC" id="2.3.2.27"/>
    </reaction>
</comment>
<dbReference type="GO" id="GO:0071596">
    <property type="term" value="P:ubiquitin-dependent protein catabolic process via the N-end rule pathway"/>
    <property type="evidence" value="ECO:0007669"/>
    <property type="project" value="UniProtKB-UniRule"/>
</dbReference>
<reference evidence="13" key="2">
    <citation type="journal article" date="2015" name="J. Proteomics">
        <title>Sexual differences in the sialomes of the zebra tick, Rhipicephalus pulchellus.</title>
        <authorList>
            <person name="Tan A.W."/>
            <person name="Francischetti I.M."/>
            <person name="Slovak M."/>
            <person name="Kini R.M."/>
            <person name="Ribeiro J.M."/>
        </authorList>
    </citation>
    <scope>NUCLEOTIDE SEQUENCE</scope>
    <source>
        <tissue evidence="13">Salivary gland</tissue>
    </source>
</reference>
<accession>L7MG75</accession>
<proteinExistence type="evidence at transcript level"/>
<dbReference type="CDD" id="cd19672">
    <property type="entry name" value="UBR-box_UBR1_like"/>
    <property type="match status" value="1"/>
</dbReference>
<feature type="zinc finger region" description="UBR-type" evidence="9">
    <location>
        <begin position="124"/>
        <end position="195"/>
    </location>
</feature>
<feature type="region of interest" description="Disordered" evidence="11">
    <location>
        <begin position="1030"/>
        <end position="1067"/>
    </location>
</feature>
<feature type="region of interest" description="Disordered" evidence="11">
    <location>
        <begin position="1"/>
        <end position="31"/>
    </location>
</feature>
<dbReference type="PROSITE" id="PS51157">
    <property type="entry name" value="ZF_UBR"/>
    <property type="match status" value="1"/>
</dbReference>
<dbReference type="PANTHER" id="PTHR21497">
    <property type="entry name" value="UBIQUITIN LIGASE E3 ALPHA-RELATED"/>
    <property type="match status" value="1"/>
</dbReference>
<feature type="region of interest" description="Disordered" evidence="11">
    <location>
        <begin position="1602"/>
        <end position="1624"/>
    </location>
</feature>
<dbReference type="InterPro" id="IPR039164">
    <property type="entry name" value="UBR1-like"/>
</dbReference>
<dbReference type="Pfam" id="PF02207">
    <property type="entry name" value="zf-UBR"/>
    <property type="match status" value="1"/>
</dbReference>
<evidence type="ECO:0000256" key="10">
    <source>
        <dbReference type="RuleBase" id="RU366018"/>
    </source>
</evidence>
<feature type="region of interest" description="Disordered" evidence="11">
    <location>
        <begin position="195"/>
        <end position="215"/>
    </location>
</feature>
<dbReference type="UniPathway" id="UPA00143"/>
<dbReference type="Pfam" id="PF18995">
    <property type="entry name" value="PRT6_C"/>
    <property type="match status" value="1"/>
</dbReference>
<comment type="similarity">
    <text evidence="8 10">Belongs to the E3 ubiquitin-protein ligase UBR1-like family.</text>
</comment>
<dbReference type="FunFam" id="2.10.110.30:FF:000001">
    <property type="entry name" value="E3 ubiquitin-protein ligase UBR2 isoform 1"/>
    <property type="match status" value="1"/>
</dbReference>
<evidence type="ECO:0000256" key="6">
    <source>
        <dbReference type="ARBA" id="ARBA00022786"/>
    </source>
</evidence>
<dbReference type="GO" id="GO:0000151">
    <property type="term" value="C:ubiquitin ligase complex"/>
    <property type="evidence" value="ECO:0007669"/>
    <property type="project" value="TreeGrafter"/>
</dbReference>
<dbReference type="Gene3D" id="1.10.10.2670">
    <property type="entry name" value="E3 ubiquitin-protein ligase"/>
    <property type="match status" value="1"/>
</dbReference>
<feature type="domain" description="UBR-type" evidence="12">
    <location>
        <begin position="124"/>
        <end position="195"/>
    </location>
</feature>
<keyword evidence="7 10" id="KW-0862">Zinc</keyword>
<dbReference type="GO" id="GO:0016874">
    <property type="term" value="F:ligase activity"/>
    <property type="evidence" value="ECO:0007669"/>
    <property type="project" value="UniProtKB-KW"/>
</dbReference>
<dbReference type="Gene3D" id="2.10.110.30">
    <property type="match status" value="1"/>
</dbReference>
<evidence type="ECO:0000313" key="13">
    <source>
        <dbReference type="EMBL" id="JAA63201.1"/>
    </source>
</evidence>
<dbReference type="SUPFAM" id="SSF54736">
    <property type="entry name" value="ClpS-like"/>
    <property type="match status" value="1"/>
</dbReference>
<feature type="region of interest" description="Disordered" evidence="11">
    <location>
        <begin position="1463"/>
        <end position="1486"/>
    </location>
</feature>
<organism evidence="13">
    <name type="scientific">Rhipicephalus pulchellus</name>
    <name type="common">Yellow backed tick</name>
    <name type="synonym">Dermacentor pulchellus</name>
    <dbReference type="NCBI Taxonomy" id="72859"/>
    <lineage>
        <taxon>Eukaryota</taxon>
        <taxon>Metazoa</taxon>
        <taxon>Ecdysozoa</taxon>
        <taxon>Arthropoda</taxon>
        <taxon>Chelicerata</taxon>
        <taxon>Arachnida</taxon>
        <taxon>Acari</taxon>
        <taxon>Parasitiformes</taxon>
        <taxon>Ixodida</taxon>
        <taxon>Ixodoidea</taxon>
        <taxon>Ixodidae</taxon>
        <taxon>Rhipicephalinae</taxon>
        <taxon>Rhipicephalus</taxon>
        <taxon>Rhipicephalus</taxon>
    </lineage>
</organism>
<dbReference type="Gene3D" id="3.30.1390.10">
    <property type="match status" value="1"/>
</dbReference>
<sequence>QGPLTFQPRLDMEGEDAGGAQAPLRAGEEADVRSPYMSEVDAAVAGWLKAHECGALTPEVLRAFWATHVPPLLSPPLNCRPLQLAYDEATLRRTLLDSLERFVCGTSDPQGYFEELRRMESPPTLCGRVFKSGEPTYSCRDCGLDPTCVLCVDCFKSSEHKNHKYKMSMSCGGGYCDCGDVEAWRSSPFCETHGRAVKQQEEGQDGSEPNPLDRLPPDLVSRVELVLRAVLLYCHQMLTWGKSTELPPDLAQSSVPRLQETYVTMLFNDETHTYEQVIQTLNRAIECSHREAIEYATMVDREGRSVVRSSTFPDCLQVKQHIERITSRHGSRPLRVLVMHSSVVAHQTFAMRLLSWLQGFLAQCQAFRLILSDVMMAPTPVEGFALVRCIMRSDAQLWKTARAQWHQILIGGMLMDARCKQDFARAFTRDYPDLLKEFVADDHEHPVSITSLSVQIFTVPTLAHLLVAEEDAIAVLLRAFLSECEKHRNPEGRLAFERNHANVAFRRAQFVLYDLRYILSVPPDVWTDKLRKGFLYGISSLLNLLTWMQGMDSVVRQVGQHVEFEAEWETGINIQLKLAPVVALALEWCSRDREVAIKALRKALRALEGVQGHMTAVGRELADHSASCVDYDVSTGPVSIHLPLSRFVAGLLLCLDRFGLGYDSHEFQFRGKPTPEQLMELPLRTQVMVAQFRAGMWRRNGYSLLNQIYFYHNVRLRNETYDRDITLLQAAAALLESNEFLIHVLNKYGLLAWASNTYDSTQDEANAQLTVTIAEEFLGLILTLVSERSLPGVGAVTETDRLQREVVQLLCVEPLPHSQLVKLLPRGSSPAREAQVEQVLQRVAHFRRDNRAAAVTSATSAADASASTSRYELRPEFYSEFNPFFYHYTREEQSKAEEAQLRRRKQAGLEPCCPPPVPPEFARPFAMVVNLLQCDVMLRVMNLVLERSTSPSTGAFSETQLEKTLHLIGVALHEEQRLRDKGLSMADSFFAFTTRATQSGLATALEKCVAAPRAPSQKPLLDHTLRHFKRVRDGPSDTSSTPMEVEDSSGGGTKSDSGGGSNRNAAAAAARRARIMAQMSAMQKNFIREYSDLFKEATEAEVASAAAPEVVRHTCILCREDEELSLSGRPLVLSVLVQRSTVLSKDRSQLPPPPPSSGGEDEDESKKESSNPLDEEDPTCAFGDLRYGPHASTCGHVMHARCWQKFYESVVTKERRRPARYGRHISFNVEKREFLCPLCECLSNAVVPLLPPVSALVPSECLERAAQVQALGPDPGFEAWLRGARLALERATLLRREGPSSEDKMHARLLPPPIKEVLDALPSEQASHLSRLYACYKEPSPTNANNGGGNGAEAGGGLQFPSGLSAMLKLFCQACYMVGLDAHPNVDDDRVPAQVWWSCAYTIHGAEWLLRGKPLLGDLSARRLHCLEALVRTAAASLRASPPEAVASHCLRLMGRVFAVSSPPGMSHNSRDASPTSPSATSEPSTGMTMTAAAAAAFCSESPDNLVTSVDCLERGILGTAGVSLSEPSLPPSVAMTLKTASGSSVLDIDAFGLMVALCLSAPSLFANTAPLPLGGALDGHVLRLVLALHLVQVILTVEPHEEKMDTDSSSPVEEQSKSSESNSRLLEFCSEVLTAAGMPPQSPSTLGAPFVEAVHEGLRPFMRCSAIFLHFLSSRPPPDALCVAGGDTWGALCEFLSVPTDLSSVLEPPVLRQLAIGWASHPQVRVQLRSPSLVRHPVQPNRLVELPSDFSELINEASLFRCPNSDGDDSRSPTLCLVCGRILCSQSYCCQVEVGGDRLGACNLHATVCGAGTGLFLRVRDCKVLLLVGRTKGCYLPPPYVDEYGETDAGLMRGNPLHLCPRRYEQLQNLWLSHGIPEQVAHALEQSTGLSSTNWALM</sequence>
<reference evidence="13" key="1">
    <citation type="submission" date="2012-11" db="EMBL/GenBank/DDBJ databases">
        <authorList>
            <person name="Lucero-Rivera Y.E."/>
            <person name="Tovar-Ramirez D."/>
        </authorList>
    </citation>
    <scope>NUCLEOTIDE SEQUENCE</scope>
    <source>
        <tissue evidence="13">Salivary gland</tissue>
    </source>
</reference>
<protein>
    <recommendedName>
        <fullName evidence="10">E3 ubiquitin-protein ligase</fullName>
        <ecNumber evidence="10">2.3.2.27</ecNumber>
    </recommendedName>
</protein>
<evidence type="ECO:0000256" key="5">
    <source>
        <dbReference type="ARBA" id="ARBA00022771"/>
    </source>
</evidence>
<dbReference type="SMART" id="SM00396">
    <property type="entry name" value="ZnF_UBR1"/>
    <property type="match status" value="1"/>
</dbReference>
<dbReference type="FunFam" id="3.30.1390.10:FF:000003">
    <property type="entry name" value="E3 ubiquitin-protein ligase UBR2 isoform X1"/>
    <property type="match status" value="1"/>
</dbReference>
<keyword evidence="4 10" id="KW-0479">Metal-binding</keyword>
<dbReference type="Pfam" id="PF22960">
    <property type="entry name" value="WHD_UBR1"/>
    <property type="match status" value="1"/>
</dbReference>
<comment type="pathway">
    <text evidence="2 10">Protein modification; protein ubiquitination.</text>
</comment>
<dbReference type="GO" id="GO:0016567">
    <property type="term" value="P:protein ubiquitination"/>
    <property type="evidence" value="ECO:0007669"/>
    <property type="project" value="UniProtKB-UniRule"/>
</dbReference>
<name>L7MG75_RHIPC</name>
<dbReference type="SUPFAM" id="SSF46785">
    <property type="entry name" value="Winged helix' DNA-binding domain"/>
    <property type="match status" value="1"/>
</dbReference>
<evidence type="ECO:0000259" key="12">
    <source>
        <dbReference type="PROSITE" id="PS51157"/>
    </source>
</evidence>
<keyword evidence="5 10" id="KW-0863">Zinc-finger</keyword>
<dbReference type="InterPro" id="IPR036390">
    <property type="entry name" value="WH_DNA-bd_sf"/>
</dbReference>
<feature type="compositionally biased region" description="Low complexity" evidence="11">
    <location>
        <begin position="1473"/>
        <end position="1486"/>
    </location>
</feature>
<dbReference type="GO" id="GO:0008270">
    <property type="term" value="F:zinc ion binding"/>
    <property type="evidence" value="ECO:0007669"/>
    <property type="project" value="UniProtKB-UniRule"/>
</dbReference>
<evidence type="ECO:0000256" key="7">
    <source>
        <dbReference type="ARBA" id="ARBA00022833"/>
    </source>
</evidence>
<dbReference type="Pfam" id="PF02617">
    <property type="entry name" value="ClpS"/>
    <property type="match status" value="1"/>
</dbReference>
<evidence type="ECO:0000256" key="1">
    <source>
        <dbReference type="ARBA" id="ARBA00000900"/>
    </source>
</evidence>
<dbReference type="EC" id="2.3.2.27" evidence="10"/>
<evidence type="ECO:0000256" key="4">
    <source>
        <dbReference type="ARBA" id="ARBA00022723"/>
    </source>
</evidence>
<dbReference type="PANTHER" id="PTHR21497:SF24">
    <property type="entry name" value="E3 UBIQUITIN-PROTEIN LIGASE UBR1"/>
    <property type="match status" value="1"/>
</dbReference>
<dbReference type="GO" id="GO:0005737">
    <property type="term" value="C:cytoplasm"/>
    <property type="evidence" value="ECO:0007669"/>
    <property type="project" value="TreeGrafter"/>
</dbReference>
<keyword evidence="3 10" id="KW-0808">Transferase</keyword>
<comment type="function">
    <text evidence="10">Ubiquitin ligase protein which is a component of the N-end rule pathway. Recognizes and binds to proteins bearing specific N-terminal residues that are destabilizing according to the N-end rule, leading to their ubiquitination and subsequent degradation.</text>
</comment>
<dbReference type="EMBL" id="GACK01001833">
    <property type="protein sequence ID" value="JAA63201.1"/>
    <property type="molecule type" value="mRNA"/>
</dbReference>
<keyword evidence="13" id="KW-0436">Ligase</keyword>
<evidence type="ECO:0000256" key="3">
    <source>
        <dbReference type="ARBA" id="ARBA00022679"/>
    </source>
</evidence>
<evidence type="ECO:0000256" key="11">
    <source>
        <dbReference type="SAM" id="MobiDB-lite"/>
    </source>
</evidence>
<feature type="compositionally biased region" description="Low complexity" evidence="11">
    <location>
        <begin position="1609"/>
        <end position="1622"/>
    </location>
</feature>